<evidence type="ECO:0000313" key="2">
    <source>
        <dbReference type="Proteomes" id="UP000805193"/>
    </source>
</evidence>
<organism evidence="1 2">
    <name type="scientific">Ixodes persulcatus</name>
    <name type="common">Taiga tick</name>
    <dbReference type="NCBI Taxonomy" id="34615"/>
    <lineage>
        <taxon>Eukaryota</taxon>
        <taxon>Metazoa</taxon>
        <taxon>Ecdysozoa</taxon>
        <taxon>Arthropoda</taxon>
        <taxon>Chelicerata</taxon>
        <taxon>Arachnida</taxon>
        <taxon>Acari</taxon>
        <taxon>Parasitiformes</taxon>
        <taxon>Ixodida</taxon>
        <taxon>Ixodoidea</taxon>
        <taxon>Ixodidae</taxon>
        <taxon>Ixodinae</taxon>
        <taxon>Ixodes</taxon>
    </lineage>
</organism>
<dbReference type="EMBL" id="JABSTQ010009254">
    <property type="protein sequence ID" value="KAG0431124.1"/>
    <property type="molecule type" value="Genomic_DNA"/>
</dbReference>
<name>A0AC60QD99_IXOPE</name>
<gene>
    <name evidence="1" type="ORF">HPB47_022079</name>
</gene>
<keyword evidence="2" id="KW-1185">Reference proteome</keyword>
<sequence>MGLMLSLERELAQSDEGRNIRLSTVCPAILSKGFECTGLPFLSTWFPSIFPSMDVQVAAQEVVTRILREDDVIILPASFSLMHRLSLPHRILGSGDVAVEGRVRDLSPDHVTGPSPESTSRSPPTRTSVVARFPRKSPQAPASGCRPDGD</sequence>
<protein>
    <submittedName>
        <fullName evidence="1">Uncharacterized protein</fullName>
    </submittedName>
</protein>
<reference evidence="1 2" key="1">
    <citation type="journal article" date="2020" name="Cell">
        <title>Large-Scale Comparative Analyses of Tick Genomes Elucidate Their Genetic Diversity and Vector Capacities.</title>
        <authorList>
            <consortium name="Tick Genome and Microbiome Consortium (TIGMIC)"/>
            <person name="Jia N."/>
            <person name="Wang J."/>
            <person name="Shi W."/>
            <person name="Du L."/>
            <person name="Sun Y."/>
            <person name="Zhan W."/>
            <person name="Jiang J.F."/>
            <person name="Wang Q."/>
            <person name="Zhang B."/>
            <person name="Ji P."/>
            <person name="Bell-Sakyi L."/>
            <person name="Cui X.M."/>
            <person name="Yuan T.T."/>
            <person name="Jiang B.G."/>
            <person name="Yang W.F."/>
            <person name="Lam T.T."/>
            <person name="Chang Q.C."/>
            <person name="Ding S.J."/>
            <person name="Wang X.J."/>
            <person name="Zhu J.G."/>
            <person name="Ruan X.D."/>
            <person name="Zhao L."/>
            <person name="Wei J.T."/>
            <person name="Ye R.Z."/>
            <person name="Que T.C."/>
            <person name="Du C.H."/>
            <person name="Zhou Y.H."/>
            <person name="Cheng J.X."/>
            <person name="Dai P.F."/>
            <person name="Guo W.B."/>
            <person name="Han X.H."/>
            <person name="Huang E.J."/>
            <person name="Li L.F."/>
            <person name="Wei W."/>
            <person name="Gao Y.C."/>
            <person name="Liu J.Z."/>
            <person name="Shao H.Z."/>
            <person name="Wang X."/>
            <person name="Wang C.C."/>
            <person name="Yang T.C."/>
            <person name="Huo Q.B."/>
            <person name="Li W."/>
            <person name="Chen H.Y."/>
            <person name="Chen S.E."/>
            <person name="Zhou L.G."/>
            <person name="Ni X.B."/>
            <person name="Tian J.H."/>
            <person name="Sheng Y."/>
            <person name="Liu T."/>
            <person name="Pan Y.S."/>
            <person name="Xia L.Y."/>
            <person name="Li J."/>
            <person name="Zhao F."/>
            <person name="Cao W.C."/>
        </authorList>
    </citation>
    <scope>NUCLEOTIDE SEQUENCE [LARGE SCALE GENOMIC DNA]</scope>
    <source>
        <strain evidence="1">Iper-2018</strain>
    </source>
</reference>
<accession>A0AC60QD99</accession>
<evidence type="ECO:0000313" key="1">
    <source>
        <dbReference type="EMBL" id="KAG0431124.1"/>
    </source>
</evidence>
<comment type="caution">
    <text evidence="1">The sequence shown here is derived from an EMBL/GenBank/DDBJ whole genome shotgun (WGS) entry which is preliminary data.</text>
</comment>
<proteinExistence type="predicted"/>
<dbReference type="Proteomes" id="UP000805193">
    <property type="component" value="Unassembled WGS sequence"/>
</dbReference>